<dbReference type="InterPro" id="IPR007202">
    <property type="entry name" value="4Fe-4S_dom"/>
</dbReference>
<dbReference type="Pfam" id="PF02906">
    <property type="entry name" value="Fe_hyd_lg_C"/>
    <property type="match status" value="2"/>
</dbReference>
<evidence type="ECO:0000256" key="1">
    <source>
        <dbReference type="ARBA" id="ARBA00022485"/>
    </source>
</evidence>
<feature type="domain" description="4Fe-4S ferredoxin-type" evidence="5">
    <location>
        <begin position="35"/>
        <end position="64"/>
    </location>
</feature>
<dbReference type="EC" id="1.12.7.2" evidence="7"/>
<dbReference type="eggNOG" id="COG4624">
    <property type="taxonomic scope" value="Bacteria"/>
</dbReference>
<accession>A0A173Y964</accession>
<protein>
    <submittedName>
        <fullName evidence="7">Iron hydrogenase 1</fullName>
        <ecNumber evidence="7">1.12.7.2</ecNumber>
    </submittedName>
</protein>
<evidence type="ECO:0000256" key="2">
    <source>
        <dbReference type="ARBA" id="ARBA00022723"/>
    </source>
</evidence>
<keyword evidence="4" id="KW-0411">Iron-sulfur</keyword>
<dbReference type="eggNOG" id="COG2221">
    <property type="taxonomic scope" value="Bacteria"/>
</dbReference>
<dbReference type="Pfam" id="PF04060">
    <property type="entry name" value="FeS"/>
    <property type="match status" value="1"/>
</dbReference>
<dbReference type="AlphaFoldDB" id="A0A173Y964"/>
<dbReference type="InterPro" id="IPR004108">
    <property type="entry name" value="Fe_hydrogenase_lsu_C"/>
</dbReference>
<keyword evidence="7" id="KW-0560">Oxidoreductase</keyword>
<sequence>MQRFQSILQFKKVSCKNCYKCVRNCPVKAIRVHDHQARIIESQCIYCEKCILVCPQDAKEEQNMIPAICNAMENKTQVIASLHPAYLARFGVTGINGIREAMKKLGFADAADAAEGASLMISQYRALFAEQKEPGIMISSACPVIVQLVKKHYPHLLGNLVQSASMMQFHASYLKKKYPKAEIVYVSPCISAMSELRDSGNEVDYVITLEELAQWMKKEGISITEKEPEQIAYRSREIAIADGLTDLLGAVKGIRRLSVSGMEQCREVLEELHPEDFENCFLEMYACSGGCVAGPSFQMKKGHYLADVLAVKNAAFGKDFHREQGDYELPGFELRKNFGYCPAQEQEEVSEEEIRDALAEMGKFSPKDELNCGACGYNTCREKAIAIIQNKAEVAMCIPYMRAKQESYSNKVFNAMPGLLVTVDYNLKIIQMNEAASKLFNMPKKRRLIGKPVSEIMDDYSLASILAFERNLMQDEIYLEDQKCYLDRVMTNDKENKMILCIMKDITKERKHKDQIHNAQIEAARMADKLVEEQLKIVQQIAGLLGETAADTKVAVEKLKNTILLESEEENEKK</sequence>
<evidence type="ECO:0000313" key="7">
    <source>
        <dbReference type="EMBL" id="CUN59777.1"/>
    </source>
</evidence>
<dbReference type="SUPFAM" id="SSF54862">
    <property type="entry name" value="4Fe-4S ferredoxins"/>
    <property type="match status" value="1"/>
</dbReference>
<dbReference type="PANTHER" id="PTHR11615">
    <property type="entry name" value="NITRATE, FORMATE, IRON DEHYDROGENASE"/>
    <property type="match status" value="1"/>
</dbReference>
<evidence type="ECO:0000256" key="4">
    <source>
        <dbReference type="ARBA" id="ARBA00023014"/>
    </source>
</evidence>
<gene>
    <name evidence="7" type="ORF">ERS852478_00575</name>
</gene>
<dbReference type="PROSITE" id="PS51379">
    <property type="entry name" value="4FE4S_FER_2"/>
    <property type="match status" value="2"/>
</dbReference>
<dbReference type="Gene3D" id="3.40.950.10">
    <property type="entry name" value="Fe-only Hydrogenase (Larger Subunit), Chain L, domain 3"/>
    <property type="match status" value="1"/>
</dbReference>
<dbReference type="SUPFAM" id="SSF53920">
    <property type="entry name" value="Fe-only hydrogenase"/>
    <property type="match status" value="1"/>
</dbReference>
<name>A0A173Y964_9FIRM</name>
<evidence type="ECO:0000256" key="3">
    <source>
        <dbReference type="ARBA" id="ARBA00023004"/>
    </source>
</evidence>
<dbReference type="Gene3D" id="3.30.450.20">
    <property type="entry name" value="PAS domain"/>
    <property type="match status" value="1"/>
</dbReference>
<evidence type="ECO:0000313" key="8">
    <source>
        <dbReference type="Proteomes" id="UP000095431"/>
    </source>
</evidence>
<evidence type="ECO:0000259" key="6">
    <source>
        <dbReference type="PROSITE" id="PS51656"/>
    </source>
</evidence>
<dbReference type="InterPro" id="IPR009016">
    <property type="entry name" value="Fe_hydrogenase"/>
</dbReference>
<dbReference type="InterPro" id="IPR035965">
    <property type="entry name" value="PAS-like_dom_sf"/>
</dbReference>
<organism evidence="7 8">
    <name type="scientific">Blautia wexlerae</name>
    <dbReference type="NCBI Taxonomy" id="418240"/>
    <lineage>
        <taxon>Bacteria</taxon>
        <taxon>Bacillati</taxon>
        <taxon>Bacillota</taxon>
        <taxon>Clostridia</taxon>
        <taxon>Lachnospirales</taxon>
        <taxon>Lachnospiraceae</taxon>
        <taxon>Blautia</taxon>
    </lineage>
</organism>
<dbReference type="SMART" id="SM00091">
    <property type="entry name" value="PAS"/>
    <property type="match status" value="1"/>
</dbReference>
<dbReference type="CDD" id="cd00130">
    <property type="entry name" value="PAS"/>
    <property type="match status" value="1"/>
</dbReference>
<dbReference type="SUPFAM" id="SSF55785">
    <property type="entry name" value="PYP-like sensor domain (PAS domain)"/>
    <property type="match status" value="1"/>
</dbReference>
<keyword evidence="2" id="KW-0479">Metal-binding</keyword>
<dbReference type="RefSeq" id="WP_055053034.1">
    <property type="nucleotide sequence ID" value="NZ_BTHH01000002.1"/>
</dbReference>
<dbReference type="PROSITE" id="PS51656">
    <property type="entry name" value="4FE4S"/>
    <property type="match status" value="1"/>
</dbReference>
<dbReference type="Gene3D" id="3.30.70.20">
    <property type="match status" value="1"/>
</dbReference>
<dbReference type="Pfam" id="PF13237">
    <property type="entry name" value="Fer4_10"/>
    <property type="match status" value="1"/>
</dbReference>
<dbReference type="InterPro" id="IPR017900">
    <property type="entry name" value="4Fe4S_Fe_S_CS"/>
</dbReference>
<feature type="domain" description="4Fe-4S ferredoxin-type" evidence="5">
    <location>
        <begin position="6"/>
        <end position="34"/>
    </location>
</feature>
<dbReference type="EMBL" id="CYZN01000003">
    <property type="protein sequence ID" value="CUN59777.1"/>
    <property type="molecule type" value="Genomic_DNA"/>
</dbReference>
<dbReference type="InterPro" id="IPR050340">
    <property type="entry name" value="Cytosolic_Fe-S_CAF"/>
</dbReference>
<dbReference type="InterPro" id="IPR000014">
    <property type="entry name" value="PAS"/>
</dbReference>
<proteinExistence type="predicted"/>
<dbReference type="GO" id="GO:0051539">
    <property type="term" value="F:4 iron, 4 sulfur cluster binding"/>
    <property type="evidence" value="ECO:0007669"/>
    <property type="project" value="UniProtKB-KW"/>
</dbReference>
<dbReference type="Proteomes" id="UP000095431">
    <property type="component" value="Unassembled WGS sequence"/>
</dbReference>
<dbReference type="InterPro" id="IPR017896">
    <property type="entry name" value="4Fe4S_Fe-S-bd"/>
</dbReference>
<dbReference type="GO" id="GO:0046872">
    <property type="term" value="F:metal ion binding"/>
    <property type="evidence" value="ECO:0007669"/>
    <property type="project" value="UniProtKB-KW"/>
</dbReference>
<dbReference type="GO" id="GO:0008901">
    <property type="term" value="F:ferredoxin hydrogenase activity"/>
    <property type="evidence" value="ECO:0007669"/>
    <property type="project" value="UniProtKB-EC"/>
</dbReference>
<keyword evidence="3" id="KW-0408">Iron</keyword>
<dbReference type="PROSITE" id="PS00198">
    <property type="entry name" value="4FE4S_FER_1"/>
    <property type="match status" value="1"/>
</dbReference>
<reference evidence="7 8" key="1">
    <citation type="submission" date="2015-09" db="EMBL/GenBank/DDBJ databases">
        <authorList>
            <consortium name="Pathogen Informatics"/>
        </authorList>
    </citation>
    <scope>NUCLEOTIDE SEQUENCE [LARGE SCALE GENOMIC DNA]</scope>
    <source>
        <strain evidence="7 8">2789STDY5834863</strain>
    </source>
</reference>
<dbReference type="Gene3D" id="1.10.15.40">
    <property type="entry name" value="Electron transport complex subunit B, putative Fe-S cluster"/>
    <property type="match status" value="1"/>
</dbReference>
<keyword evidence="1" id="KW-0004">4Fe-4S</keyword>
<feature type="domain" description="4Fe-4S" evidence="6">
    <location>
        <begin position="353"/>
        <end position="414"/>
    </location>
</feature>
<evidence type="ECO:0000259" key="5">
    <source>
        <dbReference type="PROSITE" id="PS51379"/>
    </source>
</evidence>